<dbReference type="AlphaFoldDB" id="A0A174KMU6"/>
<feature type="region of interest" description="Disordered" evidence="1">
    <location>
        <begin position="36"/>
        <end position="91"/>
    </location>
</feature>
<organism evidence="2 3">
    <name type="scientific">Collinsella aerofaciens</name>
    <dbReference type="NCBI Taxonomy" id="74426"/>
    <lineage>
        <taxon>Bacteria</taxon>
        <taxon>Bacillati</taxon>
        <taxon>Actinomycetota</taxon>
        <taxon>Coriobacteriia</taxon>
        <taxon>Coriobacteriales</taxon>
        <taxon>Coriobacteriaceae</taxon>
        <taxon>Collinsella</taxon>
    </lineage>
</organism>
<evidence type="ECO:0000313" key="3">
    <source>
        <dbReference type="Proteomes" id="UP000095454"/>
    </source>
</evidence>
<evidence type="ECO:0000313" key="2">
    <source>
        <dbReference type="EMBL" id="CUP11158.1"/>
    </source>
</evidence>
<feature type="compositionally biased region" description="Low complexity" evidence="1">
    <location>
        <begin position="8"/>
        <end position="17"/>
    </location>
</feature>
<feature type="region of interest" description="Disordered" evidence="1">
    <location>
        <begin position="103"/>
        <end position="143"/>
    </location>
</feature>
<feature type="compositionally biased region" description="Basic and acidic residues" evidence="1">
    <location>
        <begin position="76"/>
        <end position="87"/>
    </location>
</feature>
<dbReference type="EMBL" id="CZAQ01000016">
    <property type="protein sequence ID" value="CUP11158.1"/>
    <property type="molecule type" value="Genomic_DNA"/>
</dbReference>
<reference evidence="2 3" key="1">
    <citation type="submission" date="2015-09" db="EMBL/GenBank/DDBJ databases">
        <authorList>
            <consortium name="Pathogen Informatics"/>
        </authorList>
    </citation>
    <scope>NUCLEOTIDE SEQUENCE [LARGE SCALE GENOMIC DNA]</scope>
    <source>
        <strain evidence="2 3">2789STDY5834902</strain>
    </source>
</reference>
<gene>
    <name evidence="2" type="ORF">ERS852514_01111</name>
</gene>
<feature type="compositionally biased region" description="Basic residues" evidence="1">
    <location>
        <begin position="110"/>
        <end position="127"/>
    </location>
</feature>
<accession>A0A174KMU6</accession>
<protein>
    <submittedName>
        <fullName evidence="2">Uncharacterized protein</fullName>
    </submittedName>
</protein>
<dbReference type="Proteomes" id="UP000095454">
    <property type="component" value="Unassembled WGS sequence"/>
</dbReference>
<proteinExistence type="predicted"/>
<sequence>MHLPACENQRNGNNGQRPGELDHRGALEHIGAGMHAVPSTRRSRYGRGVVDGGAGKQAKALVGQPEHTTERRKHERRDNVKQEDDRNSLGNLAIVGIDDGCGRGDGRTAANRRTHTHKRRDLTRHVHNAAEHKGDDKRGRDRRHDNRQRLGALGQNLGEVHPKAKQDNRVLQDFFGRVGDAGAELFAAILGKDERQDHAKEDGKYRPADHLNLFAEQRCGDSDDQAEQDALPALAYGIRQLHMGFLLSLSRLRRLMIRQHWA</sequence>
<name>A0A174KMU6_9ACTN</name>
<feature type="compositionally biased region" description="Basic and acidic residues" evidence="1">
    <location>
        <begin position="128"/>
        <end position="143"/>
    </location>
</feature>
<feature type="region of interest" description="Disordered" evidence="1">
    <location>
        <begin position="1"/>
        <end position="22"/>
    </location>
</feature>
<evidence type="ECO:0000256" key="1">
    <source>
        <dbReference type="SAM" id="MobiDB-lite"/>
    </source>
</evidence>